<comment type="caution">
    <text evidence="1">The sequence shown here is derived from an EMBL/GenBank/DDBJ whole genome shotgun (WGS) entry which is preliminary data.</text>
</comment>
<reference evidence="1" key="1">
    <citation type="submission" date="2020-02" db="EMBL/GenBank/DDBJ databases">
        <authorList>
            <person name="Shen X.-R."/>
            <person name="Zhang Y.-X."/>
        </authorList>
    </citation>
    <scope>NUCLEOTIDE SEQUENCE</scope>
    <source>
        <strain evidence="1">SYP-B3998</strain>
    </source>
</reference>
<proteinExistence type="predicted"/>
<dbReference type="AlphaFoldDB" id="A0A6G3ZWU2"/>
<dbReference type="RefSeq" id="WP_163946146.1">
    <property type="nucleotide sequence ID" value="NZ_JAAIKC010000003.1"/>
</dbReference>
<evidence type="ECO:0000313" key="1">
    <source>
        <dbReference type="EMBL" id="NEW06683.1"/>
    </source>
</evidence>
<protein>
    <submittedName>
        <fullName evidence="1">Uncharacterized protein</fullName>
    </submittedName>
</protein>
<dbReference type="EMBL" id="JAAIKC010000003">
    <property type="protein sequence ID" value="NEW06683.1"/>
    <property type="molecule type" value="Genomic_DNA"/>
</dbReference>
<sequence>MLSFEEKIAVLESFPELQRKEVSLGRINFHYEESSYDKKIVAYHIHPNGNGFVYAAYVKGYAVDDKGLVNIREYSADELRTIVEKSIQSLTRKKAEKHAISQELAEERWIDGENQILRLTHVDELWYVYDGDNLESAFETYEEAEQYMLEEGFTQVK</sequence>
<gene>
    <name evidence="1" type="ORF">GK047_11725</name>
</gene>
<organism evidence="1">
    <name type="scientific">Paenibacillus sp. SYP-B3998</name>
    <dbReference type="NCBI Taxonomy" id="2678564"/>
    <lineage>
        <taxon>Bacteria</taxon>
        <taxon>Bacillati</taxon>
        <taxon>Bacillota</taxon>
        <taxon>Bacilli</taxon>
        <taxon>Bacillales</taxon>
        <taxon>Paenibacillaceae</taxon>
        <taxon>Paenibacillus</taxon>
    </lineage>
</organism>
<accession>A0A6G3ZWU2</accession>
<name>A0A6G3ZWU2_9BACL</name>